<dbReference type="GO" id="GO:0005524">
    <property type="term" value="F:ATP binding"/>
    <property type="evidence" value="ECO:0007669"/>
    <property type="project" value="InterPro"/>
</dbReference>
<dbReference type="InterPro" id="IPR052934">
    <property type="entry name" value="Methyl-DNA_Rec/Restrict_Enz"/>
</dbReference>
<dbReference type="KEGG" id="bhu:bhn_I0907"/>
<protein>
    <submittedName>
        <fullName evidence="2">Restriction system component</fullName>
    </submittedName>
</protein>
<dbReference type="PANTHER" id="PTHR37291:SF1">
    <property type="entry name" value="TYPE IV METHYL-DIRECTED RESTRICTION ENZYME ECOKMCRB SUBUNIT"/>
    <property type="match status" value="1"/>
</dbReference>
<evidence type="ECO:0000259" key="1">
    <source>
        <dbReference type="Pfam" id="PF07728"/>
    </source>
</evidence>
<gene>
    <name evidence="2" type="ORF">bhn_I0907</name>
</gene>
<evidence type="ECO:0000313" key="3">
    <source>
        <dbReference type="Proteomes" id="UP000179284"/>
    </source>
</evidence>
<dbReference type="PANTHER" id="PTHR37291">
    <property type="entry name" value="5-METHYLCYTOSINE-SPECIFIC RESTRICTION ENZYME B"/>
    <property type="match status" value="1"/>
</dbReference>
<dbReference type="Gene3D" id="3.40.50.300">
    <property type="entry name" value="P-loop containing nucleotide triphosphate hydrolases"/>
    <property type="match status" value="1"/>
</dbReference>
<dbReference type="SUPFAM" id="SSF52540">
    <property type="entry name" value="P-loop containing nucleoside triphosphate hydrolases"/>
    <property type="match status" value="1"/>
</dbReference>
<dbReference type="InterPro" id="IPR027417">
    <property type="entry name" value="P-loop_NTPase"/>
</dbReference>
<accession>A0A1D9P0D1</accession>
<dbReference type="InterPro" id="IPR011704">
    <property type="entry name" value="ATPase_dyneun-rel_AAA"/>
</dbReference>
<organism evidence="2 3">
    <name type="scientific">Butyrivibrio hungatei</name>
    <dbReference type="NCBI Taxonomy" id="185008"/>
    <lineage>
        <taxon>Bacteria</taxon>
        <taxon>Bacillati</taxon>
        <taxon>Bacillota</taxon>
        <taxon>Clostridia</taxon>
        <taxon>Lachnospirales</taxon>
        <taxon>Lachnospiraceae</taxon>
        <taxon>Butyrivibrio</taxon>
    </lineage>
</organism>
<reference evidence="3" key="1">
    <citation type="submission" date="2016-10" db="EMBL/GenBank/DDBJ databases">
        <title>The complete genome sequence of the rumen bacterium Butyrivibrio hungatei MB2003.</title>
        <authorList>
            <person name="Palevich N."/>
            <person name="Kelly W.J."/>
            <person name="Leahy S.C."/>
            <person name="Altermann E."/>
            <person name="Rakonjac J."/>
            <person name="Attwood G.T."/>
        </authorList>
    </citation>
    <scope>NUCLEOTIDE SEQUENCE [LARGE SCALE GENOMIC DNA]</scope>
    <source>
        <strain evidence="3">MB2003</strain>
    </source>
</reference>
<dbReference type="OrthoDB" id="9781481at2"/>
<feature type="domain" description="ATPase dynein-related AAA" evidence="1">
    <location>
        <begin position="649"/>
        <end position="739"/>
    </location>
</feature>
<sequence length="885" mass="100896">MIESKSYDILKQSEELIPDEHDGSYEMMRSLIAEYANMESTEECTVDDLNAIYAMAIGTWTQNIEKKKDCIDKTHLPNDAKDRMHQVLDRIWDNACYDKYSNSDADAKGDVSVGMFGTGFYSFAGDTSDENARAFIKMCVDVANMEGGEFERVESVFSHGIKGMQAASASVMLHCLKPYVFPIINNRDSNARIYKDLGLPLEKSDSLINYIANSRVIEKYRDNNFPFKNYRRIDVVGSELFGEFWPSLREYNPGITKEKYKELLQNPEVTSDSAKAVIYRFYQVGGQATCKQLANTYGKTPTYYNSNATNLAKNILKKTNCPTLPRSEENSRYWPILFVGRRTTAEEAGTYLWKLREPLKEAIKELMDEGVIEENIMNVNARNSVKSLNTILYGPPGTGKTYSTASYAVSICDDKPIDELGDRDAIMERFNKLKAEKRIVFTTFHQSYGYEEFIEGIKPQLKEDSNGIGYEIADGVFKEFCNEARTIKVHTTGTALIKEQPRIWGMILEGTGKTKLKTECFANNEIRLGWDEVKDSDIEGDFYGDENASWNGKHMVFDFKNTMEKGDVVVIEKTNKSIDAIGVITGDYEYDESRERHARSRKVEWLVKDIDQDIVGFLPKGRKQLARFSLFAFDYIGMETISKILEAHSQNPVVEVEKEVQPYVFIIDEINRGNISKIFGELITLIEDTKREGALDAASAVLPYSGEEFSVPSNVYILGTMNTADRSIALLDTALRRRFSFVEMMPNDAVLEGINKISGQDLDVSLMLRTINKRIEFLYDREHTIGHAFFMGLKDNPTKEKLATIFENAVIPLLQEYFYEDYQKIQLVLGDNAKTDDALKFVTNKEVHLDQTFKGNVEDIVDEKPMEYEINKEAFTNIEAYRQIM</sequence>
<dbReference type="GO" id="GO:0016887">
    <property type="term" value="F:ATP hydrolysis activity"/>
    <property type="evidence" value="ECO:0007669"/>
    <property type="project" value="InterPro"/>
</dbReference>
<dbReference type="Proteomes" id="UP000179284">
    <property type="component" value="Chromosome I"/>
</dbReference>
<dbReference type="EMBL" id="CP017831">
    <property type="protein sequence ID" value="AOZ95941.1"/>
    <property type="molecule type" value="Genomic_DNA"/>
</dbReference>
<keyword evidence="3" id="KW-1185">Reference proteome</keyword>
<dbReference type="REBASE" id="166479">
    <property type="entry name" value="Bhu2003McrBCP"/>
</dbReference>
<proteinExistence type="predicted"/>
<dbReference type="AlphaFoldDB" id="A0A1D9P0D1"/>
<dbReference type="Pfam" id="PF07728">
    <property type="entry name" value="AAA_5"/>
    <property type="match status" value="1"/>
</dbReference>
<name>A0A1D9P0D1_9FIRM</name>
<evidence type="ECO:0000313" key="2">
    <source>
        <dbReference type="EMBL" id="AOZ95941.1"/>
    </source>
</evidence>